<evidence type="ECO:0000313" key="1">
    <source>
        <dbReference type="EMBL" id="OAO89415.1"/>
    </source>
</evidence>
<dbReference type="EMBL" id="LUHQ01000009">
    <property type="protein sequence ID" value="OAO89415.1"/>
    <property type="molecule type" value="Genomic_DNA"/>
</dbReference>
<dbReference type="PANTHER" id="PTHR34541">
    <property type="entry name" value="OS01G0729900 PROTEIN"/>
    <property type="match status" value="1"/>
</dbReference>
<proteinExistence type="predicted"/>
<name>A0A178U709_ARATH</name>
<gene>
    <name evidence="1" type="ORF">AXX17_ATUG01090</name>
</gene>
<organism evidence="1 2">
    <name type="scientific">Arabidopsis thaliana</name>
    <name type="common">Mouse-ear cress</name>
    <dbReference type="NCBI Taxonomy" id="3702"/>
    <lineage>
        <taxon>Eukaryota</taxon>
        <taxon>Viridiplantae</taxon>
        <taxon>Streptophyta</taxon>
        <taxon>Embryophyta</taxon>
        <taxon>Tracheophyta</taxon>
        <taxon>Spermatophyta</taxon>
        <taxon>Magnoliopsida</taxon>
        <taxon>eudicotyledons</taxon>
        <taxon>Gunneridae</taxon>
        <taxon>Pentapetalae</taxon>
        <taxon>rosids</taxon>
        <taxon>malvids</taxon>
        <taxon>Brassicales</taxon>
        <taxon>Brassicaceae</taxon>
        <taxon>Camelineae</taxon>
        <taxon>Arabidopsis</taxon>
    </lineage>
</organism>
<reference evidence="2" key="1">
    <citation type="journal article" date="2016" name="Proc. Natl. Acad. Sci. U.S.A.">
        <title>Chromosome-level assembly of Arabidopsis thaliana Ler reveals the extent of translocation and inversion polymorphisms.</title>
        <authorList>
            <person name="Zapata L."/>
            <person name="Ding J."/>
            <person name="Willing E.M."/>
            <person name="Hartwig B."/>
            <person name="Bezdan D."/>
            <person name="Jiao W.B."/>
            <person name="Patel V."/>
            <person name="Velikkakam James G."/>
            <person name="Koornneef M."/>
            <person name="Ossowski S."/>
            <person name="Schneeberger K."/>
        </authorList>
    </citation>
    <scope>NUCLEOTIDE SEQUENCE [LARGE SCALE GENOMIC DNA]</scope>
    <source>
        <strain evidence="2">cv. Landsberg erecta</strain>
    </source>
</reference>
<evidence type="ECO:0000313" key="2">
    <source>
        <dbReference type="Proteomes" id="UP000078284"/>
    </source>
</evidence>
<sequence>MLDLSCGVAILLETGVDFGAGLNMMVKEFFRRLHVTFRHDENASVHLSKQHFLWYGNDRKGLMASVFVPLCGCLLQAQGQYPGDMRYCFSRKSKQET</sequence>
<accession>A0A178U709</accession>
<dbReference type="Proteomes" id="UP000078284">
    <property type="component" value="Unassembled WGS sequence"/>
</dbReference>
<dbReference type="PANTHER" id="PTHR34541:SF4">
    <property type="entry name" value="EPSTEIN-BARR NUCLEAR ANTIGEN"/>
    <property type="match status" value="1"/>
</dbReference>
<protein>
    <submittedName>
        <fullName evidence="1">Uncharacterized protein</fullName>
    </submittedName>
</protein>
<dbReference type="AlphaFoldDB" id="A0A178U709"/>
<comment type="caution">
    <text evidence="1">The sequence shown here is derived from an EMBL/GenBank/DDBJ whole genome shotgun (WGS) entry which is preliminary data.</text>
</comment>